<keyword evidence="2" id="KW-1185">Reference proteome</keyword>
<organism evidence="1 2">
    <name type="scientific">Triticum urartu</name>
    <name type="common">Red wild einkorn</name>
    <name type="synonym">Crithodium urartu</name>
    <dbReference type="NCBI Taxonomy" id="4572"/>
    <lineage>
        <taxon>Eukaryota</taxon>
        <taxon>Viridiplantae</taxon>
        <taxon>Streptophyta</taxon>
        <taxon>Embryophyta</taxon>
        <taxon>Tracheophyta</taxon>
        <taxon>Spermatophyta</taxon>
        <taxon>Magnoliopsida</taxon>
        <taxon>Liliopsida</taxon>
        <taxon>Poales</taxon>
        <taxon>Poaceae</taxon>
        <taxon>BOP clade</taxon>
        <taxon>Pooideae</taxon>
        <taxon>Triticodae</taxon>
        <taxon>Triticeae</taxon>
        <taxon>Triticinae</taxon>
        <taxon>Triticum</taxon>
    </lineage>
</organism>
<protein>
    <submittedName>
        <fullName evidence="1">Uncharacterized protein</fullName>
    </submittedName>
</protein>
<dbReference type="Proteomes" id="UP000015106">
    <property type="component" value="Chromosome 6"/>
</dbReference>
<reference evidence="1" key="3">
    <citation type="submission" date="2022-06" db="UniProtKB">
        <authorList>
            <consortium name="EnsemblPlants"/>
        </authorList>
    </citation>
    <scope>IDENTIFICATION</scope>
</reference>
<sequence length="35" mass="4028">MSNPTLFISSCIKVRGRSGSFLNPWHPSTTRVFRF</sequence>
<evidence type="ECO:0000313" key="1">
    <source>
        <dbReference type="EnsemblPlants" id="TuG1812G0600000619.01.T01.cds280206"/>
    </source>
</evidence>
<reference evidence="1" key="2">
    <citation type="submission" date="2018-03" db="EMBL/GenBank/DDBJ databases">
        <title>The Triticum urartu genome reveals the dynamic nature of wheat genome evolution.</title>
        <authorList>
            <person name="Ling H."/>
            <person name="Ma B."/>
            <person name="Shi X."/>
            <person name="Liu H."/>
            <person name="Dong L."/>
            <person name="Sun H."/>
            <person name="Cao Y."/>
            <person name="Gao Q."/>
            <person name="Zheng S."/>
            <person name="Li Y."/>
            <person name="Yu Y."/>
            <person name="Du H."/>
            <person name="Qi M."/>
            <person name="Li Y."/>
            <person name="Yu H."/>
            <person name="Cui Y."/>
            <person name="Wang N."/>
            <person name="Chen C."/>
            <person name="Wu H."/>
            <person name="Zhao Y."/>
            <person name="Zhang J."/>
            <person name="Li Y."/>
            <person name="Zhou W."/>
            <person name="Zhang B."/>
            <person name="Hu W."/>
            <person name="Eijk M."/>
            <person name="Tang J."/>
            <person name="Witsenboer H."/>
            <person name="Zhao S."/>
            <person name="Li Z."/>
            <person name="Zhang A."/>
            <person name="Wang D."/>
            <person name="Liang C."/>
        </authorList>
    </citation>
    <scope>NUCLEOTIDE SEQUENCE [LARGE SCALE GENOMIC DNA]</scope>
    <source>
        <strain evidence="1">cv. G1812</strain>
    </source>
</reference>
<accession>A0A8R7QP15</accession>
<evidence type="ECO:0000313" key="2">
    <source>
        <dbReference type="Proteomes" id="UP000015106"/>
    </source>
</evidence>
<dbReference type="EnsemblPlants" id="TuG1812G0600000619.01.T01">
    <property type="protein sequence ID" value="TuG1812G0600000619.01.T01.cds280206"/>
    <property type="gene ID" value="TuG1812G0600000619.01"/>
</dbReference>
<reference evidence="2" key="1">
    <citation type="journal article" date="2013" name="Nature">
        <title>Draft genome of the wheat A-genome progenitor Triticum urartu.</title>
        <authorList>
            <person name="Ling H.Q."/>
            <person name="Zhao S."/>
            <person name="Liu D."/>
            <person name="Wang J."/>
            <person name="Sun H."/>
            <person name="Zhang C."/>
            <person name="Fan H."/>
            <person name="Li D."/>
            <person name="Dong L."/>
            <person name="Tao Y."/>
            <person name="Gao C."/>
            <person name="Wu H."/>
            <person name="Li Y."/>
            <person name="Cui Y."/>
            <person name="Guo X."/>
            <person name="Zheng S."/>
            <person name="Wang B."/>
            <person name="Yu K."/>
            <person name="Liang Q."/>
            <person name="Yang W."/>
            <person name="Lou X."/>
            <person name="Chen J."/>
            <person name="Feng M."/>
            <person name="Jian J."/>
            <person name="Zhang X."/>
            <person name="Luo G."/>
            <person name="Jiang Y."/>
            <person name="Liu J."/>
            <person name="Wang Z."/>
            <person name="Sha Y."/>
            <person name="Zhang B."/>
            <person name="Wu H."/>
            <person name="Tang D."/>
            <person name="Shen Q."/>
            <person name="Xue P."/>
            <person name="Zou S."/>
            <person name="Wang X."/>
            <person name="Liu X."/>
            <person name="Wang F."/>
            <person name="Yang Y."/>
            <person name="An X."/>
            <person name="Dong Z."/>
            <person name="Zhang K."/>
            <person name="Zhang X."/>
            <person name="Luo M.C."/>
            <person name="Dvorak J."/>
            <person name="Tong Y."/>
            <person name="Wang J."/>
            <person name="Yang H."/>
            <person name="Li Z."/>
            <person name="Wang D."/>
            <person name="Zhang A."/>
            <person name="Wang J."/>
        </authorList>
    </citation>
    <scope>NUCLEOTIDE SEQUENCE</scope>
    <source>
        <strain evidence="2">cv. G1812</strain>
    </source>
</reference>
<proteinExistence type="predicted"/>
<name>A0A8R7QP15_TRIUA</name>
<dbReference type="Gramene" id="TuG1812G0600000619.01.T01">
    <property type="protein sequence ID" value="TuG1812G0600000619.01.T01.cds280206"/>
    <property type="gene ID" value="TuG1812G0600000619.01"/>
</dbReference>
<dbReference type="AlphaFoldDB" id="A0A8R7QP15"/>